<dbReference type="EMBL" id="KV417349">
    <property type="protein sequence ID" value="KZO90187.1"/>
    <property type="molecule type" value="Genomic_DNA"/>
</dbReference>
<feature type="compositionally biased region" description="Polar residues" evidence="1">
    <location>
        <begin position="135"/>
        <end position="145"/>
    </location>
</feature>
<gene>
    <name evidence="2" type="ORF">CALVIDRAFT_412125</name>
</gene>
<organism evidence="2 3">
    <name type="scientific">Calocera viscosa (strain TUFC12733)</name>
    <dbReference type="NCBI Taxonomy" id="1330018"/>
    <lineage>
        <taxon>Eukaryota</taxon>
        <taxon>Fungi</taxon>
        <taxon>Dikarya</taxon>
        <taxon>Basidiomycota</taxon>
        <taxon>Agaricomycotina</taxon>
        <taxon>Dacrymycetes</taxon>
        <taxon>Dacrymycetales</taxon>
        <taxon>Dacrymycetaceae</taxon>
        <taxon>Calocera</taxon>
    </lineage>
</organism>
<evidence type="ECO:0000256" key="1">
    <source>
        <dbReference type="SAM" id="MobiDB-lite"/>
    </source>
</evidence>
<dbReference type="Proteomes" id="UP000076738">
    <property type="component" value="Unassembled WGS sequence"/>
</dbReference>
<name>A0A167G5D6_CALVF</name>
<sequence>MSMIVKLLLTYTSSTFPLPLTSRFALPTPRSPRGQFEFLLSLMPFFTLLPSRAPAIRRPSCPKNRGEVSATPPTSMVNMMFAPFLSKVETGSLSTALGISTCSGIGQKCKESGTEGRDALYPPSTNMLPWPLSGGLSSTRESSATHGPCRGSQLLTN</sequence>
<reference evidence="2 3" key="1">
    <citation type="journal article" date="2016" name="Mol. Biol. Evol.">
        <title>Comparative Genomics of Early-Diverging Mushroom-Forming Fungi Provides Insights into the Origins of Lignocellulose Decay Capabilities.</title>
        <authorList>
            <person name="Nagy L.G."/>
            <person name="Riley R."/>
            <person name="Tritt A."/>
            <person name="Adam C."/>
            <person name="Daum C."/>
            <person name="Floudas D."/>
            <person name="Sun H."/>
            <person name="Yadav J.S."/>
            <person name="Pangilinan J."/>
            <person name="Larsson K.H."/>
            <person name="Matsuura K."/>
            <person name="Barry K."/>
            <person name="Labutti K."/>
            <person name="Kuo R."/>
            <person name="Ohm R.A."/>
            <person name="Bhattacharya S.S."/>
            <person name="Shirouzu T."/>
            <person name="Yoshinaga Y."/>
            <person name="Martin F.M."/>
            <person name="Grigoriev I.V."/>
            <person name="Hibbett D.S."/>
        </authorList>
    </citation>
    <scope>NUCLEOTIDE SEQUENCE [LARGE SCALE GENOMIC DNA]</scope>
    <source>
        <strain evidence="2 3">TUFC12733</strain>
    </source>
</reference>
<evidence type="ECO:0000313" key="2">
    <source>
        <dbReference type="EMBL" id="KZO90187.1"/>
    </source>
</evidence>
<evidence type="ECO:0000313" key="3">
    <source>
        <dbReference type="Proteomes" id="UP000076738"/>
    </source>
</evidence>
<accession>A0A167G5D6</accession>
<keyword evidence="3" id="KW-1185">Reference proteome</keyword>
<feature type="region of interest" description="Disordered" evidence="1">
    <location>
        <begin position="131"/>
        <end position="157"/>
    </location>
</feature>
<protein>
    <submittedName>
        <fullName evidence="2">Uncharacterized protein</fullName>
    </submittedName>
</protein>
<dbReference type="AlphaFoldDB" id="A0A167G5D6"/>
<proteinExistence type="predicted"/>